<evidence type="ECO:0000256" key="4">
    <source>
        <dbReference type="ARBA" id="ARBA00022692"/>
    </source>
</evidence>
<reference evidence="9 10" key="1">
    <citation type="journal article" date="2020" name="BMC Genomics">
        <title>Intraspecific diversification of the crop wild relative Brassica cretica Lam. using demographic model selection.</title>
        <authorList>
            <person name="Kioukis A."/>
            <person name="Michalopoulou V.A."/>
            <person name="Briers L."/>
            <person name="Pirintsos S."/>
            <person name="Studholme D.J."/>
            <person name="Pavlidis P."/>
            <person name="Sarris P.F."/>
        </authorList>
    </citation>
    <scope>NUCLEOTIDE SEQUENCE [LARGE SCALE GENOMIC DNA]</scope>
    <source>
        <strain evidence="10">cv. PFS-1207/04</strain>
    </source>
</reference>
<evidence type="ECO:0000256" key="3">
    <source>
        <dbReference type="ARBA" id="ARBA00006483"/>
    </source>
</evidence>
<evidence type="ECO:0000256" key="2">
    <source>
        <dbReference type="ARBA" id="ARBA00004127"/>
    </source>
</evidence>
<dbReference type="Pfam" id="PF03208">
    <property type="entry name" value="PRA1"/>
    <property type="match status" value="1"/>
</dbReference>
<evidence type="ECO:0000313" key="10">
    <source>
        <dbReference type="Proteomes" id="UP000266723"/>
    </source>
</evidence>
<name>A0ABQ7B713_BRACR</name>
<feature type="transmembrane region" description="Helical" evidence="7">
    <location>
        <begin position="97"/>
        <end position="113"/>
    </location>
</feature>
<evidence type="ECO:0000313" key="9">
    <source>
        <dbReference type="EMBL" id="KAF3528238.1"/>
    </source>
</evidence>
<gene>
    <name evidence="9" type="ORF">DY000_02043200</name>
</gene>
<dbReference type="InterPro" id="IPR004895">
    <property type="entry name" value="Prenylated_rab_accept_PRA1"/>
</dbReference>
<feature type="transmembrane region" description="Helical" evidence="7">
    <location>
        <begin position="72"/>
        <end position="91"/>
    </location>
</feature>
<keyword evidence="10" id="KW-1185">Reference proteome</keyword>
<dbReference type="PANTHER" id="PTHR19317">
    <property type="entry name" value="PRENYLATED RAB ACCEPTOR 1-RELATED"/>
    <property type="match status" value="1"/>
</dbReference>
<protein>
    <recommendedName>
        <fullName evidence="7">PRA1 family protein</fullName>
    </recommendedName>
</protein>
<evidence type="ECO:0000256" key="6">
    <source>
        <dbReference type="ARBA" id="ARBA00023136"/>
    </source>
</evidence>
<keyword evidence="5 7" id="KW-1133">Transmembrane helix</keyword>
<evidence type="ECO:0000256" key="1">
    <source>
        <dbReference type="ARBA" id="ARBA00002501"/>
    </source>
</evidence>
<accession>A0ABQ7B713</accession>
<evidence type="ECO:0000256" key="5">
    <source>
        <dbReference type="ARBA" id="ARBA00022989"/>
    </source>
</evidence>
<comment type="function">
    <text evidence="1 7">May be involved in both secretory and endocytic intracellular trafficking in the endosomal/prevacuolar compartments.</text>
</comment>
<proteinExistence type="inferred from homology"/>
<organism evidence="9 10">
    <name type="scientific">Brassica cretica</name>
    <name type="common">Mustard</name>
    <dbReference type="NCBI Taxonomy" id="69181"/>
    <lineage>
        <taxon>Eukaryota</taxon>
        <taxon>Viridiplantae</taxon>
        <taxon>Streptophyta</taxon>
        <taxon>Embryophyta</taxon>
        <taxon>Tracheophyta</taxon>
        <taxon>Spermatophyta</taxon>
        <taxon>Magnoliopsida</taxon>
        <taxon>eudicotyledons</taxon>
        <taxon>Gunneridae</taxon>
        <taxon>Pentapetalae</taxon>
        <taxon>rosids</taxon>
        <taxon>malvids</taxon>
        <taxon>Brassicales</taxon>
        <taxon>Brassicaceae</taxon>
        <taxon>Brassiceae</taxon>
        <taxon>Brassica</taxon>
    </lineage>
</organism>
<dbReference type="Proteomes" id="UP000266723">
    <property type="component" value="Unassembled WGS sequence"/>
</dbReference>
<comment type="subcellular location">
    <subcellularLocation>
        <location evidence="2">Endomembrane system</location>
        <topology evidence="2">Multi-pass membrane protein</topology>
    </subcellularLocation>
    <subcellularLocation>
        <location evidence="7">Membrane</location>
        <topology evidence="7">Multi-pass membrane protein</topology>
    </subcellularLocation>
</comment>
<dbReference type="EMBL" id="QGKV02001507">
    <property type="protein sequence ID" value="KAF3528238.1"/>
    <property type="molecule type" value="Genomic_DNA"/>
</dbReference>
<evidence type="ECO:0000256" key="8">
    <source>
        <dbReference type="SAM" id="MobiDB-lite"/>
    </source>
</evidence>
<comment type="caution">
    <text evidence="9">The sequence shown here is derived from an EMBL/GenBank/DDBJ whole genome shotgun (WGS) entry which is preliminary data.</text>
</comment>
<keyword evidence="6 7" id="KW-0472">Membrane</keyword>
<keyword evidence="4 7" id="KW-0812">Transmembrane</keyword>
<feature type="region of interest" description="Disordered" evidence="8">
    <location>
        <begin position="216"/>
        <end position="241"/>
    </location>
</feature>
<sequence length="241" mass="27404">MTNYGAIQTSSHTSRSPVVDVESLSSDNNQCTACAMPRRPWGVMFDFHSMGLPHGVSDASSRFKTNYNYFRMNYGIFFSINILIAIFGSLIKHPFSLIAFTMLVSIYILLYYLQEDEEPIKLFCCQISDQMIRIVKTCLFLLTMALLVVTNATYVIYGWPLVIVYVPILIHTVVRKTDDLFLDEEAATRTETYWSSLRFHVMFALFLICTSALGKSDPDEAKEPGSCSYSRKDNGDAKRLE</sequence>
<keyword evidence="7" id="KW-0813">Transport</keyword>
<evidence type="ECO:0000256" key="7">
    <source>
        <dbReference type="RuleBase" id="RU363107"/>
    </source>
</evidence>
<feature type="compositionally biased region" description="Basic and acidic residues" evidence="8">
    <location>
        <begin position="230"/>
        <end position="241"/>
    </location>
</feature>
<feature type="transmembrane region" description="Helical" evidence="7">
    <location>
        <begin position="134"/>
        <end position="150"/>
    </location>
</feature>
<dbReference type="PANTHER" id="PTHR19317:SF73">
    <property type="entry name" value="PRA1 FAMILY PROTEIN"/>
    <property type="match status" value="1"/>
</dbReference>
<comment type="similarity">
    <text evidence="3 7">Belongs to the PRA1 family.</text>
</comment>